<protein>
    <recommendedName>
        <fullName evidence="2">Transposase IS204/IS1001/IS1096/IS1165 DDE domain-containing protein</fullName>
    </recommendedName>
</protein>
<dbReference type="PANTHER" id="PTHR33498:SF1">
    <property type="entry name" value="TRANSPOSASE FOR INSERTION SEQUENCE ELEMENT IS1557"/>
    <property type="match status" value="1"/>
</dbReference>
<organism evidence="3 4">
    <name type="scientific">Nocardia terpenica</name>
    <dbReference type="NCBI Taxonomy" id="455432"/>
    <lineage>
        <taxon>Bacteria</taxon>
        <taxon>Bacillati</taxon>
        <taxon>Actinomycetota</taxon>
        <taxon>Actinomycetes</taxon>
        <taxon>Mycobacteriales</taxon>
        <taxon>Nocardiaceae</taxon>
        <taxon>Nocardia</taxon>
    </lineage>
</organism>
<gene>
    <name evidence="3" type="ORF">CRH09_31010</name>
</gene>
<dbReference type="RefSeq" id="WP_098696956.1">
    <property type="nucleotide sequence ID" value="NZ_CP023778.1"/>
</dbReference>
<dbReference type="Proteomes" id="UP000221961">
    <property type="component" value="Chromosome"/>
</dbReference>
<dbReference type="Pfam" id="PF01610">
    <property type="entry name" value="DDE_Tnp_ISL3"/>
    <property type="match status" value="1"/>
</dbReference>
<name>A0A291RRT3_9NOCA</name>
<dbReference type="PANTHER" id="PTHR33498">
    <property type="entry name" value="TRANSPOSASE FOR INSERTION SEQUENCE ELEMENT IS1557"/>
    <property type="match status" value="1"/>
</dbReference>
<dbReference type="InterPro" id="IPR002560">
    <property type="entry name" value="Transposase_DDE"/>
</dbReference>
<sequence length="155" mass="17027">MLDMTTHRPVDVLDGREADPLAAWLTQHPEIEIITRDRASAYSEAARRGAPQATQCADRWHLWQNLCQAVEKTVVAHRRCLTESSNAGVDSSDAADHTPEAVTGEDISREDTEAQRRLDRSGHVIDIAATGPRSPTGCCSAPSRKPFSRIRTAAR</sequence>
<feature type="compositionally biased region" description="Basic residues" evidence="1">
    <location>
        <begin position="146"/>
        <end position="155"/>
    </location>
</feature>
<evidence type="ECO:0000259" key="2">
    <source>
        <dbReference type="Pfam" id="PF01610"/>
    </source>
</evidence>
<feature type="compositionally biased region" description="Basic and acidic residues" evidence="1">
    <location>
        <begin position="106"/>
        <end position="123"/>
    </location>
</feature>
<feature type="region of interest" description="Disordered" evidence="1">
    <location>
        <begin position="83"/>
        <end position="155"/>
    </location>
</feature>
<dbReference type="KEGG" id="ntp:CRH09_31010"/>
<accession>A0A291RRT3</accession>
<dbReference type="AlphaFoldDB" id="A0A291RRT3"/>
<reference evidence="3 4" key="1">
    <citation type="submission" date="2017-10" db="EMBL/GenBank/DDBJ databases">
        <title>Comparative genomics between pathogenic Norcardia.</title>
        <authorList>
            <person name="Zeng L."/>
        </authorList>
    </citation>
    <scope>NUCLEOTIDE SEQUENCE [LARGE SCALE GENOMIC DNA]</scope>
    <source>
        <strain evidence="3 4">NC_YFY_NT001</strain>
    </source>
</reference>
<dbReference type="GeneID" id="88361713"/>
<feature type="domain" description="Transposase IS204/IS1001/IS1096/IS1165 DDE" evidence="2">
    <location>
        <begin position="4"/>
        <end position="86"/>
    </location>
</feature>
<evidence type="ECO:0000313" key="3">
    <source>
        <dbReference type="EMBL" id="ATL69952.1"/>
    </source>
</evidence>
<proteinExistence type="predicted"/>
<dbReference type="InterPro" id="IPR047951">
    <property type="entry name" value="Transpos_ISL3"/>
</dbReference>
<dbReference type="EMBL" id="CP023778">
    <property type="protein sequence ID" value="ATL69952.1"/>
    <property type="molecule type" value="Genomic_DNA"/>
</dbReference>
<evidence type="ECO:0000256" key="1">
    <source>
        <dbReference type="SAM" id="MobiDB-lite"/>
    </source>
</evidence>
<evidence type="ECO:0000313" key="4">
    <source>
        <dbReference type="Proteomes" id="UP000221961"/>
    </source>
</evidence>